<evidence type="ECO:0000313" key="5">
    <source>
        <dbReference type="Proteomes" id="UP001228905"/>
    </source>
</evidence>
<feature type="domain" description="Carbohydrate-binding" evidence="2">
    <location>
        <begin position="39"/>
        <end position="185"/>
    </location>
</feature>
<dbReference type="InterPro" id="IPR045670">
    <property type="entry name" value="DUF5916"/>
</dbReference>
<dbReference type="Pfam" id="PF19313">
    <property type="entry name" value="DUF5916"/>
    <property type="match status" value="1"/>
</dbReference>
<accession>A0ABU0IUF1</accession>
<organism evidence="4 5">
    <name type="scientific">Caulobacter ginsengisoli</name>
    <dbReference type="NCBI Taxonomy" id="400775"/>
    <lineage>
        <taxon>Bacteria</taxon>
        <taxon>Pseudomonadati</taxon>
        <taxon>Pseudomonadota</taxon>
        <taxon>Alphaproteobacteria</taxon>
        <taxon>Caulobacterales</taxon>
        <taxon>Caulobacteraceae</taxon>
        <taxon>Caulobacter</taxon>
    </lineage>
</organism>
<dbReference type="CDD" id="cd09618">
    <property type="entry name" value="CBM9_like_2"/>
    <property type="match status" value="1"/>
</dbReference>
<proteinExistence type="predicted"/>
<sequence length="737" mass="81417">MIRPVLLPLLALAVLAHPARAAEPGPPASAVRAQGEVTLDGRLDEATWQAAPVLDRFVEYYPGDLTPPTERTEVRFLYDDRYLYVGFRLSLREVDKLRKPFVRRDKVGGTHDYVQVYLDPQGSGRNGYMFRVNARGVKTDGLNDEAKQSETLDPDYDWDAATSIDAGGWTAEMRIPLSTLRITRTGPQGWLMVVTRGVPRGQYAIISTARFPKNASCFYCYASPLELPDLTPKTETLIVTPSVTGTARRDEGAAGSGDHSRGQVSLDLKWLAYPGGVVDLAIKPDFSQVEADAPQLTGNLRFAPNLPEKRPFFREGLDLVSTQIPAFYTRTVLAPDLGLRFTQRSAGFNATAFLARDVGKPAILEPGLLQSRLAFPDFDSTVAFGHGKWVRGAADAGLLFAAKRNDDGSSNSVAGFDASWGDATDRAAGQVLGSWTRDPNRPDLIADWHGQSLAGTALALRWDHTAETLWTVKYNLYSEGFRSWLGYAPRVGYQEGLVDLRRPLYPRGWIVNDVTPYVTYDRLAPLNRGGGEQDLALGFTSYGVRNLSVDVSVHPDTRVLTRQGDERRTRTLQWTISAVPAGRVPQVATTGTVGTMIDFATGEVVDGSTLSLRLRTRPLDRLELEAWWSRNRLGDAPGGGTRLDETAGELMATWYFGPAFYAMADYQTYRGRRTWPAADRFSSSLASLQFAWEARPDLQLFWGARSGAERPDDPADRGRSTEVYFKVSRTIRTGRGD</sequence>
<evidence type="ECO:0008006" key="6">
    <source>
        <dbReference type="Google" id="ProtNLM"/>
    </source>
</evidence>
<dbReference type="SUPFAM" id="SSF49344">
    <property type="entry name" value="CBD9-like"/>
    <property type="match status" value="1"/>
</dbReference>
<feature type="domain" description="DUF5916" evidence="3">
    <location>
        <begin position="239"/>
        <end position="331"/>
    </location>
</feature>
<dbReference type="EMBL" id="JAUSVS010000007">
    <property type="protein sequence ID" value="MDQ0465640.1"/>
    <property type="molecule type" value="Genomic_DNA"/>
</dbReference>
<keyword evidence="5" id="KW-1185">Reference proteome</keyword>
<dbReference type="Pfam" id="PF06452">
    <property type="entry name" value="CBM9_1"/>
    <property type="match status" value="1"/>
</dbReference>
<dbReference type="InterPro" id="IPR010502">
    <property type="entry name" value="Carb-bd_dom_fam9"/>
</dbReference>
<feature type="chain" id="PRO_5046982232" description="Carbohydrate-binding domain-containing protein" evidence="1">
    <location>
        <begin position="22"/>
        <end position="737"/>
    </location>
</feature>
<dbReference type="Proteomes" id="UP001228905">
    <property type="component" value="Unassembled WGS sequence"/>
</dbReference>
<evidence type="ECO:0000259" key="3">
    <source>
        <dbReference type="Pfam" id="PF19313"/>
    </source>
</evidence>
<comment type="caution">
    <text evidence="4">The sequence shown here is derived from an EMBL/GenBank/DDBJ whole genome shotgun (WGS) entry which is preliminary data.</text>
</comment>
<gene>
    <name evidence="4" type="ORF">QO010_003429</name>
</gene>
<keyword evidence="1" id="KW-0732">Signal</keyword>
<reference evidence="4 5" key="1">
    <citation type="submission" date="2023-07" db="EMBL/GenBank/DDBJ databases">
        <title>Genomic Encyclopedia of Type Strains, Phase IV (KMG-IV): sequencing the most valuable type-strain genomes for metagenomic binning, comparative biology and taxonomic classification.</title>
        <authorList>
            <person name="Goeker M."/>
        </authorList>
    </citation>
    <scope>NUCLEOTIDE SEQUENCE [LARGE SCALE GENOMIC DNA]</scope>
    <source>
        <strain evidence="4 5">DSM 18695</strain>
    </source>
</reference>
<name>A0ABU0IUF1_9CAUL</name>
<protein>
    <recommendedName>
        <fullName evidence="6">Carbohydrate-binding domain-containing protein</fullName>
    </recommendedName>
</protein>
<evidence type="ECO:0000313" key="4">
    <source>
        <dbReference type="EMBL" id="MDQ0465640.1"/>
    </source>
</evidence>
<dbReference type="RefSeq" id="WP_307351132.1">
    <property type="nucleotide sequence ID" value="NZ_JAUSVS010000007.1"/>
</dbReference>
<evidence type="ECO:0000259" key="2">
    <source>
        <dbReference type="Pfam" id="PF06452"/>
    </source>
</evidence>
<dbReference type="Gene3D" id="2.60.40.1190">
    <property type="match status" value="1"/>
</dbReference>
<evidence type="ECO:0000256" key="1">
    <source>
        <dbReference type="SAM" id="SignalP"/>
    </source>
</evidence>
<feature type="signal peptide" evidence="1">
    <location>
        <begin position="1"/>
        <end position="21"/>
    </location>
</feature>